<sequence>MSSAKARQSSLNRRHSSLNLVRKPFHSSPLAGPVLSSEDGPEEERSHSRSSSTPTLRFRTLSQPAPLPAPPPAPAPRHPPRRSSLLAIVKRPPLPYPPPPLPALPPGAAPPSIVSATNNWAPSPPLSPPRHTRSRSRSLIGGSKATTDLVGSAPGLPSFHRALTIPPPSQLPTPSTNAGNLRQVPNHLRKVSEDHWLSTIPPPRFSRLGLAAPTVVLPVPAHTSQRKSLRGEGGKRVSLLPLAPMAPPRSSSLINPTSGFTHDTDPVPTFSPVTPPRSSSLIQTDPLFSASTPPPLTRSRSRSSSSEGEGPQTPSSVAGSVVTIEDDQVDITLVTPREFERTYNDEVYDPLKSHVQLIPVRRLGHPFALAEASSTWAVKRPGQSHVKGKSFLSFGSGDSPLPSPLLSDFPSPPTTTPTLAPIPKALTAPSSPSVELYEPFFSSNTSTPPSAAMDTDTSETAAKKGGTMRRFLRSVSSFARLRQ</sequence>
<protein>
    <recommendedName>
        <fullName evidence="4">Proteophosphoglycan ppg4</fullName>
    </recommendedName>
</protein>
<name>A0AAW0BF37_9AGAR</name>
<comment type="caution">
    <text evidence="2">The sequence shown here is derived from an EMBL/GenBank/DDBJ whole genome shotgun (WGS) entry which is preliminary data.</text>
</comment>
<evidence type="ECO:0000313" key="3">
    <source>
        <dbReference type="Proteomes" id="UP001362999"/>
    </source>
</evidence>
<accession>A0AAW0BF37</accession>
<organism evidence="2 3">
    <name type="scientific">Favolaschia claudopus</name>
    <dbReference type="NCBI Taxonomy" id="2862362"/>
    <lineage>
        <taxon>Eukaryota</taxon>
        <taxon>Fungi</taxon>
        <taxon>Dikarya</taxon>
        <taxon>Basidiomycota</taxon>
        <taxon>Agaricomycotina</taxon>
        <taxon>Agaricomycetes</taxon>
        <taxon>Agaricomycetidae</taxon>
        <taxon>Agaricales</taxon>
        <taxon>Marasmiineae</taxon>
        <taxon>Mycenaceae</taxon>
        <taxon>Favolaschia</taxon>
    </lineage>
</organism>
<feature type="compositionally biased region" description="Polar residues" evidence="1">
    <location>
        <begin position="249"/>
        <end position="261"/>
    </location>
</feature>
<evidence type="ECO:0008006" key="4">
    <source>
        <dbReference type="Google" id="ProtNLM"/>
    </source>
</evidence>
<feature type="compositionally biased region" description="Low complexity" evidence="1">
    <location>
        <begin position="7"/>
        <end position="22"/>
    </location>
</feature>
<feature type="region of interest" description="Disordered" evidence="1">
    <location>
        <begin position="1"/>
        <end position="158"/>
    </location>
</feature>
<evidence type="ECO:0000256" key="1">
    <source>
        <dbReference type="SAM" id="MobiDB-lite"/>
    </source>
</evidence>
<feature type="compositionally biased region" description="Pro residues" evidence="1">
    <location>
        <begin position="92"/>
        <end position="109"/>
    </location>
</feature>
<keyword evidence="3" id="KW-1185">Reference proteome</keyword>
<dbReference type="Proteomes" id="UP001362999">
    <property type="component" value="Unassembled WGS sequence"/>
</dbReference>
<proteinExistence type="predicted"/>
<feature type="compositionally biased region" description="Low complexity" evidence="1">
    <location>
        <begin position="439"/>
        <end position="450"/>
    </location>
</feature>
<feature type="region of interest" description="Disordered" evidence="1">
    <location>
        <begin position="437"/>
        <end position="467"/>
    </location>
</feature>
<dbReference type="AlphaFoldDB" id="A0AAW0BF37"/>
<reference evidence="2 3" key="1">
    <citation type="journal article" date="2024" name="J Genomics">
        <title>Draft genome sequencing and assembly of Favolaschia claudopus CIRM-BRFM 2984 isolated from oak limbs.</title>
        <authorList>
            <person name="Navarro D."/>
            <person name="Drula E."/>
            <person name="Chaduli D."/>
            <person name="Cazenave R."/>
            <person name="Ahrendt S."/>
            <person name="Wang J."/>
            <person name="Lipzen A."/>
            <person name="Daum C."/>
            <person name="Barry K."/>
            <person name="Grigoriev I.V."/>
            <person name="Favel A."/>
            <person name="Rosso M.N."/>
            <person name="Martin F."/>
        </authorList>
    </citation>
    <scope>NUCLEOTIDE SEQUENCE [LARGE SCALE GENOMIC DNA]</scope>
    <source>
        <strain evidence="2 3">CIRM-BRFM 2984</strain>
    </source>
</reference>
<evidence type="ECO:0000313" key="2">
    <source>
        <dbReference type="EMBL" id="KAK7024969.1"/>
    </source>
</evidence>
<dbReference type="EMBL" id="JAWWNJ010000034">
    <property type="protein sequence ID" value="KAK7024969.1"/>
    <property type="molecule type" value="Genomic_DNA"/>
</dbReference>
<feature type="compositionally biased region" description="Pro residues" evidence="1">
    <location>
        <begin position="65"/>
        <end position="77"/>
    </location>
</feature>
<feature type="region of interest" description="Disordered" evidence="1">
    <location>
        <begin position="221"/>
        <end position="323"/>
    </location>
</feature>
<gene>
    <name evidence="2" type="ORF">R3P38DRAFT_2952003</name>
</gene>